<keyword evidence="2" id="KW-1015">Disulfide bond</keyword>
<accession>A0ABP8YXC9</accession>
<dbReference type="InterPro" id="IPR007331">
    <property type="entry name" value="Htaa"/>
</dbReference>
<organism evidence="4 5">
    <name type="scientific">Nocardioides endophyticus</name>
    <dbReference type="NCBI Taxonomy" id="1353775"/>
    <lineage>
        <taxon>Bacteria</taxon>
        <taxon>Bacillati</taxon>
        <taxon>Actinomycetota</taxon>
        <taxon>Actinomycetes</taxon>
        <taxon>Propionibacteriales</taxon>
        <taxon>Nocardioidaceae</taxon>
        <taxon>Nocardioides</taxon>
    </lineage>
</organism>
<dbReference type="PANTHER" id="PTHR44170:SF6">
    <property type="entry name" value="CONTACTIN"/>
    <property type="match status" value="1"/>
</dbReference>
<keyword evidence="5" id="KW-1185">Reference proteome</keyword>
<comment type="caution">
    <text evidence="4">The sequence shown here is derived from an EMBL/GenBank/DDBJ whole genome shotgun (WGS) entry which is preliminary data.</text>
</comment>
<sequence>MSETPTVPEGASKPAYLQRWWSRLCVLTLLLGTLGFVTASPASAEEIAITEGTVTWGLKQSWRTYIGEAGTTVSGGVTRAVDGAFVWPVESGAYDDSTKTLELDLGGSAHFEAHEGALDLTISGLKLVIDGETQALFGKLQSKNLDTGAMVDYGLVPLADIDLDSGAPTVTGGTTTWTPLTSYLAPEAAKAFAGFYGSGIAIDPVSMTYTGPGGKPVVTKESWDAPATLVYEEIGTAAPIQNATAIMPDSDRNIVHVATSTDLRAYAADTMEPLGAAVTPGQSSYPTPILDEYSGAVVANSGGKLKAFTWNTATNAYDVTVISETPMYQFSYDPNSALTWGFNGEGIYYWISNGDGTWYVEKFAMTGLPNGRVGFAVDSSWTAIFATAGSQPFAVDVTHSPLQRTALPDDYLNPTAAQAFYGYPTEAEAPAGGGFVLSNYQGQVYTVKRSDGAYRLVGAPKITGGNQVLRGTLDSDTGTTYLVDYGMQRLTAVKGDSVGIIPVKDLGIDSITPIAASADGGVVYAASYRGGAGSATYGLHRYRQIGVTPAVTSQPKSTTGTLAIGQETDTASFEVDGSLIDSIQWQTRAGASGKFADMDGETSKKLTVTVTKDDQGRQYRAKVTNQFGAMVSDAAILTVNTAPVISVNVSSTAVGEGADALFEVMPGGNPYPNITWQRRVGGFWEDIKATDVNYRVDGGRLTVRGTNLEQDGTLFRAQLSNVVDTIFTKSGKLTVSPKMTIPEDGLDLEGVSLDWTGSEELQSAPPAGGSNYFSAGKSNGDEASYKAADGNVKVQQLSSIGAESAATYATRAAHVSNGGSQLVRLSDGEAKVEADGSATVEWEGSWSVNFYGGMVPFTVTDPELEVDKDGRGTLKADLSGYASSMEDPEVKTPLDLVQDVTIATFSDVEIDPAGKVIVDPDYAGVELTVPDGQTPQKRTGDGWGSWPQGFVDFHVATGLSSYWYSSGGAADSKKPPTPFVVDFTDAETVDGPSVRAPQITGQPGSKSALVGSDVTLSVTASGDDLSYRWQKRIGSLWIDLPDETDATLKLTDVVAEDAGSYRVRLTNSAGSVTSSTATLTAVENASTLTITAPSATTFGKAATVVVNVPDRTGQVTLAGVGPAKTAMLAAGKATFELPKTLVARGYILRASYAGDARYAGVSARKKLTVKRASVSFTSLTVTDKPTSKKAGKASVVLESSTGATVTGKAMVTVKKGRSAKKVTVTVKNGKAIIKLPKLKKGAWKISVSYLKSTNFNAKTKTTTVKTTE</sequence>
<dbReference type="InterPro" id="IPR013098">
    <property type="entry name" value="Ig_I-set"/>
</dbReference>
<dbReference type="RefSeq" id="WP_345527332.1">
    <property type="nucleotide sequence ID" value="NZ_BAABKN010000015.1"/>
</dbReference>
<dbReference type="PROSITE" id="PS50835">
    <property type="entry name" value="IG_LIKE"/>
    <property type="match status" value="1"/>
</dbReference>
<dbReference type="InterPro" id="IPR013783">
    <property type="entry name" value="Ig-like_fold"/>
</dbReference>
<protein>
    <recommendedName>
        <fullName evidence="3">Ig-like domain-containing protein</fullName>
    </recommendedName>
</protein>
<dbReference type="InterPro" id="IPR036179">
    <property type="entry name" value="Ig-like_dom_sf"/>
</dbReference>
<dbReference type="Gene3D" id="2.60.40.10">
    <property type="entry name" value="Immunoglobulins"/>
    <property type="match status" value="2"/>
</dbReference>
<dbReference type="Pfam" id="PF07679">
    <property type="entry name" value="I-set"/>
    <property type="match status" value="1"/>
</dbReference>
<evidence type="ECO:0000256" key="2">
    <source>
        <dbReference type="ARBA" id="ARBA00023157"/>
    </source>
</evidence>
<gene>
    <name evidence="4" type="ORF">GCM10023350_27190</name>
</gene>
<dbReference type="EMBL" id="BAABKN010000015">
    <property type="protein sequence ID" value="GAA4741187.1"/>
    <property type="molecule type" value="Genomic_DNA"/>
</dbReference>
<dbReference type="SMART" id="SM00409">
    <property type="entry name" value="IG"/>
    <property type="match status" value="3"/>
</dbReference>
<evidence type="ECO:0000313" key="4">
    <source>
        <dbReference type="EMBL" id="GAA4741187.1"/>
    </source>
</evidence>
<evidence type="ECO:0000313" key="5">
    <source>
        <dbReference type="Proteomes" id="UP001499882"/>
    </source>
</evidence>
<dbReference type="InterPro" id="IPR003599">
    <property type="entry name" value="Ig_sub"/>
</dbReference>
<dbReference type="SUPFAM" id="SSF48726">
    <property type="entry name" value="Immunoglobulin"/>
    <property type="match status" value="2"/>
</dbReference>
<feature type="domain" description="Ig-like" evidence="3">
    <location>
        <begin position="997"/>
        <end position="1080"/>
    </location>
</feature>
<dbReference type="InterPro" id="IPR007110">
    <property type="entry name" value="Ig-like_dom"/>
</dbReference>
<evidence type="ECO:0000259" key="3">
    <source>
        <dbReference type="PROSITE" id="PS50835"/>
    </source>
</evidence>
<dbReference type="Pfam" id="PF04213">
    <property type="entry name" value="HtaA"/>
    <property type="match status" value="1"/>
</dbReference>
<keyword evidence="1" id="KW-0677">Repeat</keyword>
<dbReference type="PANTHER" id="PTHR44170">
    <property type="entry name" value="PROTEIN SIDEKICK"/>
    <property type="match status" value="1"/>
</dbReference>
<proteinExistence type="predicted"/>
<dbReference type="Proteomes" id="UP001499882">
    <property type="component" value="Unassembled WGS sequence"/>
</dbReference>
<reference evidence="5" key="1">
    <citation type="journal article" date="2019" name="Int. J. Syst. Evol. Microbiol.">
        <title>The Global Catalogue of Microorganisms (GCM) 10K type strain sequencing project: providing services to taxonomists for standard genome sequencing and annotation.</title>
        <authorList>
            <consortium name="The Broad Institute Genomics Platform"/>
            <consortium name="The Broad Institute Genome Sequencing Center for Infectious Disease"/>
            <person name="Wu L."/>
            <person name="Ma J."/>
        </authorList>
    </citation>
    <scope>NUCLEOTIDE SEQUENCE [LARGE SCALE GENOMIC DNA]</scope>
    <source>
        <strain evidence="5">JCM 18532</strain>
    </source>
</reference>
<name>A0ABP8YXC9_9ACTN</name>
<evidence type="ECO:0000256" key="1">
    <source>
        <dbReference type="ARBA" id="ARBA00022737"/>
    </source>
</evidence>